<evidence type="ECO:0000313" key="6">
    <source>
        <dbReference type="Proteomes" id="UP000252893"/>
    </source>
</evidence>
<accession>A0A366DX72</accession>
<dbReference type="PANTHER" id="PTHR30469:SF38">
    <property type="entry name" value="HLYD FAMILY SECRETION PROTEIN"/>
    <property type="match status" value="1"/>
</dbReference>
<dbReference type="InterPro" id="IPR058625">
    <property type="entry name" value="MdtA-like_BSH"/>
</dbReference>
<gene>
    <name evidence="5" type="ORF">DFR47_10479</name>
</gene>
<keyword evidence="3" id="KW-0732">Signal</keyword>
<comment type="caution">
    <text evidence="5">The sequence shown here is derived from an EMBL/GenBank/DDBJ whole genome shotgun (WGS) entry which is preliminary data.</text>
</comment>
<evidence type="ECO:0000256" key="2">
    <source>
        <dbReference type="SAM" id="Coils"/>
    </source>
</evidence>
<name>A0A366DX72_9HYPH</name>
<dbReference type="GO" id="GO:1990281">
    <property type="term" value="C:efflux pump complex"/>
    <property type="evidence" value="ECO:0007669"/>
    <property type="project" value="TreeGrafter"/>
</dbReference>
<comment type="similarity">
    <text evidence="1">Belongs to the membrane fusion protein (MFP) (TC 8.A.1) family.</text>
</comment>
<sequence>MITGARKLILRLFSQGILLCVTASVAVAQSQTDQLKDKALYSAHRVAVSAETVKVTEYRPQLVLTGTVAARNLINLAFRASGQVTERNADVGQKVEAGDLLARIDAVEQQAVLRSAQASLNAAQAQLVQATANYVRQQALLKQGFTTRGQFGTAEENKQRAESALISAQSQMKNAQDMMSYTELRAPRSGVVTARNIETGQLVQAAQTAFTIAADGERDAVFDVQEALAAHAETIGGKPDMQGLPPVSLSLVSDPTVTATGHVREIAPVVNATTGTVRIKVELDTPPAAMTLAAPVTGTLSLPAVRAVVLPWSAMTAQDGKPAVWVLDPKTNSVTSVLVDVLDYEREKIIISDGLKDGQMVITRGGQMLGEGSVVDLLMVDEKSVTQ</sequence>
<dbReference type="SUPFAM" id="SSF111369">
    <property type="entry name" value="HlyD-like secretion proteins"/>
    <property type="match status" value="1"/>
</dbReference>
<dbReference type="AlphaFoldDB" id="A0A366DX72"/>
<organism evidence="5 6">
    <name type="scientific">Pseudochrobactrum asaccharolyticum</name>
    <dbReference type="NCBI Taxonomy" id="354351"/>
    <lineage>
        <taxon>Bacteria</taxon>
        <taxon>Pseudomonadati</taxon>
        <taxon>Pseudomonadota</taxon>
        <taxon>Alphaproteobacteria</taxon>
        <taxon>Hyphomicrobiales</taxon>
        <taxon>Brucellaceae</taxon>
        <taxon>Pseudochrobactrum</taxon>
    </lineage>
</organism>
<reference evidence="5 6" key="1">
    <citation type="submission" date="2018-06" db="EMBL/GenBank/DDBJ databases">
        <title>Genomic Encyclopedia of Type Strains, Phase IV (KMG-IV): sequencing the most valuable type-strain genomes for metagenomic binning, comparative biology and taxonomic classification.</title>
        <authorList>
            <person name="Goeker M."/>
        </authorList>
    </citation>
    <scope>NUCLEOTIDE SEQUENCE [LARGE SCALE GENOMIC DNA]</scope>
    <source>
        <strain evidence="5 6">DSM 25619</strain>
    </source>
</reference>
<dbReference type="NCBIfam" id="TIGR01730">
    <property type="entry name" value="RND_mfp"/>
    <property type="match status" value="1"/>
</dbReference>
<dbReference type="GO" id="GO:0015562">
    <property type="term" value="F:efflux transmembrane transporter activity"/>
    <property type="evidence" value="ECO:0007669"/>
    <property type="project" value="TreeGrafter"/>
</dbReference>
<proteinExistence type="inferred from homology"/>
<keyword evidence="6" id="KW-1185">Reference proteome</keyword>
<evidence type="ECO:0000313" key="5">
    <source>
        <dbReference type="EMBL" id="RBO94721.1"/>
    </source>
</evidence>
<dbReference type="Gene3D" id="1.10.287.470">
    <property type="entry name" value="Helix hairpin bin"/>
    <property type="match status" value="1"/>
</dbReference>
<keyword evidence="2" id="KW-0175">Coiled coil</keyword>
<dbReference type="Pfam" id="PF25917">
    <property type="entry name" value="BSH_RND"/>
    <property type="match status" value="1"/>
</dbReference>
<dbReference type="EMBL" id="QNRH01000004">
    <property type="protein sequence ID" value="RBO94721.1"/>
    <property type="molecule type" value="Genomic_DNA"/>
</dbReference>
<evidence type="ECO:0000256" key="1">
    <source>
        <dbReference type="ARBA" id="ARBA00009477"/>
    </source>
</evidence>
<dbReference type="PANTHER" id="PTHR30469">
    <property type="entry name" value="MULTIDRUG RESISTANCE PROTEIN MDTA"/>
    <property type="match status" value="1"/>
</dbReference>
<feature type="domain" description="Multidrug resistance protein MdtA-like barrel-sandwich hybrid" evidence="4">
    <location>
        <begin position="78"/>
        <end position="212"/>
    </location>
</feature>
<dbReference type="Gene3D" id="2.40.420.20">
    <property type="match status" value="1"/>
</dbReference>
<dbReference type="Proteomes" id="UP000252893">
    <property type="component" value="Unassembled WGS sequence"/>
</dbReference>
<dbReference type="Gene3D" id="2.40.30.170">
    <property type="match status" value="1"/>
</dbReference>
<feature type="signal peptide" evidence="3">
    <location>
        <begin position="1"/>
        <end position="28"/>
    </location>
</feature>
<evidence type="ECO:0000259" key="4">
    <source>
        <dbReference type="Pfam" id="PF25917"/>
    </source>
</evidence>
<dbReference type="Gene3D" id="2.40.50.100">
    <property type="match status" value="1"/>
</dbReference>
<dbReference type="OrthoDB" id="9813967at2"/>
<protein>
    <submittedName>
        <fullName evidence="5">RND family efflux transporter MFP subunit</fullName>
    </submittedName>
</protein>
<feature type="chain" id="PRO_5017050648" evidence="3">
    <location>
        <begin position="29"/>
        <end position="387"/>
    </location>
</feature>
<feature type="coiled-coil region" evidence="2">
    <location>
        <begin position="106"/>
        <end position="178"/>
    </location>
</feature>
<dbReference type="InterPro" id="IPR006143">
    <property type="entry name" value="RND_pump_MFP"/>
</dbReference>
<evidence type="ECO:0000256" key="3">
    <source>
        <dbReference type="SAM" id="SignalP"/>
    </source>
</evidence>
<dbReference type="RefSeq" id="WP_113944599.1">
    <property type="nucleotide sequence ID" value="NZ_JBHEEG010000001.1"/>
</dbReference>